<evidence type="ECO:0000313" key="2">
    <source>
        <dbReference type="EMBL" id="GGN95665.1"/>
    </source>
</evidence>
<keyword evidence="1" id="KW-0812">Transmembrane</keyword>
<gene>
    <name evidence="2" type="ORF">GCM10009030_23070</name>
</gene>
<keyword evidence="1" id="KW-0472">Membrane</keyword>
<reference evidence="2" key="1">
    <citation type="journal article" date="2014" name="Int. J. Syst. Evol. Microbiol.">
        <title>Complete genome sequence of Corynebacterium casei LMG S-19264T (=DSM 44701T), isolated from a smear-ripened cheese.</title>
        <authorList>
            <consortium name="US DOE Joint Genome Institute (JGI-PGF)"/>
            <person name="Walter F."/>
            <person name="Albersmeier A."/>
            <person name="Kalinowski J."/>
            <person name="Ruckert C."/>
        </authorList>
    </citation>
    <scope>NUCLEOTIDE SEQUENCE</scope>
    <source>
        <strain evidence="2">JCM 17820</strain>
    </source>
</reference>
<feature type="transmembrane region" description="Helical" evidence="1">
    <location>
        <begin position="12"/>
        <end position="30"/>
    </location>
</feature>
<keyword evidence="1" id="KW-1133">Transmembrane helix</keyword>
<sequence>MTLGFLIASLHHGWDWTIWVVAMAHMWFYDEGVKSVDLSADDINLDVNSDIQFAIGALMILIGFSLAVVLASWTTIWYVPFVLFLTSLGLAYNLEWFGGVFHDRQYVTGWGNLAFCLGWAPAVCGYMLLAQNVSLGIVVFAIGPMLVKGTMGWIEEDMKDTLYEMKGIKYDRATPTDVDRMKRRSLNSQVLNIASFVFMAIGLMIELDHVAVA</sequence>
<dbReference type="AlphaFoldDB" id="A0A830GKW1"/>
<reference evidence="2" key="2">
    <citation type="submission" date="2020-09" db="EMBL/GenBank/DDBJ databases">
        <authorList>
            <person name="Sun Q."/>
            <person name="Ohkuma M."/>
        </authorList>
    </citation>
    <scope>NUCLEOTIDE SEQUENCE</scope>
    <source>
        <strain evidence="2">JCM 17820</strain>
    </source>
</reference>
<name>A0A830GKW1_9EURY</name>
<feature type="transmembrane region" description="Helical" evidence="1">
    <location>
        <begin position="190"/>
        <end position="207"/>
    </location>
</feature>
<feature type="transmembrane region" description="Helical" evidence="1">
    <location>
        <begin position="76"/>
        <end position="94"/>
    </location>
</feature>
<accession>A0A830GKW1</accession>
<protein>
    <submittedName>
        <fullName evidence="2">Uncharacterized protein</fullName>
    </submittedName>
</protein>
<evidence type="ECO:0000313" key="3">
    <source>
        <dbReference type="Proteomes" id="UP000605784"/>
    </source>
</evidence>
<organism evidence="2 3">
    <name type="scientific">Haloarcula pellucida</name>
    <dbReference type="NCBI Taxonomy" id="1427151"/>
    <lineage>
        <taxon>Archaea</taxon>
        <taxon>Methanobacteriati</taxon>
        <taxon>Methanobacteriota</taxon>
        <taxon>Stenosarchaea group</taxon>
        <taxon>Halobacteria</taxon>
        <taxon>Halobacteriales</taxon>
        <taxon>Haloarculaceae</taxon>
        <taxon>Haloarcula</taxon>
    </lineage>
</organism>
<comment type="caution">
    <text evidence="2">The sequence shown here is derived from an EMBL/GenBank/DDBJ whole genome shotgun (WGS) entry which is preliminary data.</text>
</comment>
<feature type="transmembrane region" description="Helical" evidence="1">
    <location>
        <begin position="51"/>
        <end position="70"/>
    </location>
</feature>
<evidence type="ECO:0000256" key="1">
    <source>
        <dbReference type="SAM" id="Phobius"/>
    </source>
</evidence>
<dbReference type="EMBL" id="BMOU01000003">
    <property type="protein sequence ID" value="GGN95665.1"/>
    <property type="molecule type" value="Genomic_DNA"/>
</dbReference>
<keyword evidence="3" id="KW-1185">Reference proteome</keyword>
<proteinExistence type="predicted"/>
<dbReference type="Proteomes" id="UP000605784">
    <property type="component" value="Unassembled WGS sequence"/>
</dbReference>